<reference evidence="2 3" key="1">
    <citation type="submission" date="2019-12" db="EMBL/GenBank/DDBJ databases">
        <title>Whole genome sequencing of endophytic Actinobacterium Micromonospora sp. MPMI6T.</title>
        <authorList>
            <person name="Evv R."/>
            <person name="Podile A.R."/>
        </authorList>
    </citation>
    <scope>NUCLEOTIDE SEQUENCE [LARGE SCALE GENOMIC DNA]</scope>
    <source>
        <strain evidence="2 3">MPMI6</strain>
    </source>
</reference>
<accession>A0ABS3VQU4</accession>
<organism evidence="2 3">
    <name type="scientific">Micromonospora echinofusca</name>
    <dbReference type="NCBI Taxonomy" id="47858"/>
    <lineage>
        <taxon>Bacteria</taxon>
        <taxon>Bacillati</taxon>
        <taxon>Actinomycetota</taxon>
        <taxon>Actinomycetes</taxon>
        <taxon>Micromonosporales</taxon>
        <taxon>Micromonosporaceae</taxon>
        <taxon>Micromonospora</taxon>
    </lineage>
</organism>
<feature type="compositionally biased region" description="Basic and acidic residues" evidence="1">
    <location>
        <begin position="41"/>
        <end position="50"/>
    </location>
</feature>
<dbReference type="Proteomes" id="UP000823521">
    <property type="component" value="Unassembled WGS sequence"/>
</dbReference>
<proteinExistence type="predicted"/>
<evidence type="ECO:0000313" key="2">
    <source>
        <dbReference type="EMBL" id="MBO4206909.1"/>
    </source>
</evidence>
<feature type="region of interest" description="Disordered" evidence="1">
    <location>
        <begin position="1"/>
        <end position="60"/>
    </location>
</feature>
<keyword evidence="3" id="KW-1185">Reference proteome</keyword>
<evidence type="ECO:0000313" key="3">
    <source>
        <dbReference type="Proteomes" id="UP000823521"/>
    </source>
</evidence>
<dbReference type="EMBL" id="WVUH01000091">
    <property type="protein sequence ID" value="MBO4206909.1"/>
    <property type="molecule type" value="Genomic_DNA"/>
</dbReference>
<gene>
    <name evidence="2" type="ORF">GSF22_12965</name>
</gene>
<name>A0ABS3VQU4_MICEH</name>
<protein>
    <submittedName>
        <fullName evidence="2">DNA-binding protein</fullName>
    </submittedName>
</protein>
<keyword evidence="2" id="KW-0238">DNA-binding</keyword>
<evidence type="ECO:0000256" key="1">
    <source>
        <dbReference type="SAM" id="MobiDB-lite"/>
    </source>
</evidence>
<dbReference type="RefSeq" id="WP_208813810.1">
    <property type="nucleotide sequence ID" value="NZ_WVUH01000091.1"/>
</dbReference>
<dbReference type="GO" id="GO:0003677">
    <property type="term" value="F:DNA binding"/>
    <property type="evidence" value="ECO:0007669"/>
    <property type="project" value="UniProtKB-KW"/>
</dbReference>
<comment type="caution">
    <text evidence="2">The sequence shown here is derived from an EMBL/GenBank/DDBJ whole genome shotgun (WGS) entry which is preliminary data.</text>
</comment>
<sequence>MTDSRPPRDQPTLDPSTGDPFTPPDAGRLRAHRHHAALARITERHADTEQRRRRWSHPTVPDPYEAVCLVTALLSGGAQAEPGEEPVDPADLTAALTLVPHVRAEIDALEAGLLQLARDRGMTWQSIAFGLGLGSVQAARQRYERLSGRVAAGNADDD</sequence>